<dbReference type="PANTHER" id="PTHR46512">
    <property type="entry name" value="PEPTIDYLPROLYL ISOMERASE"/>
    <property type="match status" value="1"/>
</dbReference>
<dbReference type="InterPro" id="IPR016095">
    <property type="entry name" value="Ribosomal_uL1_3-a/b-sand"/>
</dbReference>
<dbReference type="SMART" id="SM00028">
    <property type="entry name" value="TPR"/>
    <property type="match status" value="2"/>
</dbReference>
<dbReference type="EMBL" id="CALNXK010000081">
    <property type="protein sequence ID" value="CAH3147501.1"/>
    <property type="molecule type" value="Genomic_DNA"/>
</dbReference>
<name>A0ABN8PNF8_9CNID</name>
<evidence type="ECO:0000256" key="3">
    <source>
        <dbReference type="ARBA" id="ARBA00023274"/>
    </source>
</evidence>
<evidence type="ECO:0000313" key="5">
    <source>
        <dbReference type="EMBL" id="CAH3147501.1"/>
    </source>
</evidence>
<dbReference type="InterPro" id="IPR028364">
    <property type="entry name" value="Ribosomal_uL1/biogenesis"/>
</dbReference>
<dbReference type="SUPFAM" id="SSF54534">
    <property type="entry name" value="FKBP-like"/>
    <property type="match status" value="1"/>
</dbReference>
<dbReference type="InterPro" id="IPR023673">
    <property type="entry name" value="Ribosomal_uL1_CS"/>
</dbReference>
<dbReference type="InterPro" id="IPR046357">
    <property type="entry name" value="PPIase_dom_sf"/>
</dbReference>
<dbReference type="InterPro" id="IPR023674">
    <property type="entry name" value="Ribosomal_uL1-like"/>
</dbReference>
<dbReference type="SUPFAM" id="SSF48452">
    <property type="entry name" value="TPR-like"/>
    <property type="match status" value="1"/>
</dbReference>
<dbReference type="Gene3D" id="3.40.50.790">
    <property type="match status" value="1"/>
</dbReference>
<evidence type="ECO:0000256" key="4">
    <source>
        <dbReference type="ARBA" id="ARBA00035370"/>
    </source>
</evidence>
<dbReference type="InterPro" id="IPR011990">
    <property type="entry name" value="TPR-like_helical_dom_sf"/>
</dbReference>
<keyword evidence="3" id="KW-0687">Ribonucleoprotein</keyword>
<dbReference type="Pfam" id="PF00687">
    <property type="entry name" value="Ribosomal_L1"/>
    <property type="match status" value="1"/>
</dbReference>
<dbReference type="CDD" id="cd00403">
    <property type="entry name" value="Ribosomal_L1"/>
    <property type="match status" value="1"/>
</dbReference>
<dbReference type="Gene3D" id="1.25.40.10">
    <property type="entry name" value="Tetratricopeptide repeat domain"/>
    <property type="match status" value="1"/>
</dbReference>
<keyword evidence="6" id="KW-1185">Reference proteome</keyword>
<keyword evidence="2" id="KW-0689">Ribosomal protein</keyword>
<dbReference type="Gene3D" id="3.10.50.40">
    <property type="match status" value="1"/>
</dbReference>
<dbReference type="Proteomes" id="UP001159405">
    <property type="component" value="Unassembled WGS sequence"/>
</dbReference>
<evidence type="ECO:0000313" key="6">
    <source>
        <dbReference type="Proteomes" id="UP001159405"/>
    </source>
</evidence>
<accession>A0ABN8PNF8</accession>
<reference evidence="5 6" key="1">
    <citation type="submission" date="2022-05" db="EMBL/GenBank/DDBJ databases">
        <authorList>
            <consortium name="Genoscope - CEA"/>
            <person name="William W."/>
        </authorList>
    </citation>
    <scope>NUCLEOTIDE SEQUENCE [LARGE SCALE GENOMIC DNA]</scope>
</reference>
<dbReference type="Gene3D" id="3.30.190.20">
    <property type="match status" value="1"/>
</dbReference>
<evidence type="ECO:0000256" key="1">
    <source>
        <dbReference type="ARBA" id="ARBA00010531"/>
    </source>
</evidence>
<dbReference type="PROSITE" id="PS01199">
    <property type="entry name" value="RIBOSOMAL_L1"/>
    <property type="match status" value="1"/>
</dbReference>
<comment type="caution">
    <text evidence="5">The sequence shown here is derived from an EMBL/GenBank/DDBJ whole genome shotgun (WGS) entry which is preliminary data.</text>
</comment>
<comment type="similarity">
    <text evidence="1">Belongs to the universal ribosomal protein uL1 family.</text>
</comment>
<gene>
    <name evidence="5" type="ORF">PLOB_00046124</name>
</gene>
<dbReference type="SUPFAM" id="SSF56808">
    <property type="entry name" value="Ribosomal protein L1"/>
    <property type="match status" value="1"/>
</dbReference>
<organism evidence="5 6">
    <name type="scientific">Porites lobata</name>
    <dbReference type="NCBI Taxonomy" id="104759"/>
    <lineage>
        <taxon>Eukaryota</taxon>
        <taxon>Metazoa</taxon>
        <taxon>Cnidaria</taxon>
        <taxon>Anthozoa</taxon>
        <taxon>Hexacorallia</taxon>
        <taxon>Scleractinia</taxon>
        <taxon>Fungiina</taxon>
        <taxon>Poritidae</taxon>
        <taxon>Porites</taxon>
    </lineage>
</organism>
<dbReference type="InterPro" id="IPR019734">
    <property type="entry name" value="TPR_rpt"/>
</dbReference>
<evidence type="ECO:0000256" key="2">
    <source>
        <dbReference type="ARBA" id="ARBA00022980"/>
    </source>
</evidence>
<sequence length="539" mass="61276">MVDISATGASRTVVRKGTGLETPNYGSSCKVKLKVFRQDESVIQEYEKKIVIGEGDSEVSESLDRCLECMHTSEVCVIPYTSDTADKEKSVSSESGLQCEIELLSFSKAKEPWETSPEEKVTLAKHHKTKGTDCFKASKWLCAARRYSQALKQLILIGDQLPENCREEYDQLRVSCLLNLSACQGKMEQYEFVAQNCTKVLAMLPTNIKALFRRGQAFVVLNEFEKAREDLEKSLDQGNTYVRVFFAHFSKGFYLVDHNMLVRELQLLSVHEVIIRWIRSFNLTGRVQRALTLDPQNKAVQEQLRVLKQKARLHDQRMSRALGVIKLHRDTLFECCSAVLQGAKDKKRKFTETVELQISLKNYDPQKDKRFSGTVKLKHIPRPKLKVCILGDASHCDEAKANDIPCMDVEALKKLNKNKKLVKKLAKKYDAFLASDSLIRQIPRILGPGLNKAGKFPTALTHNDNMVQKVEEVRSTIKFQMKKVLCLAVAIGHVEMSHDELVANVYLAVNFLVSLLKKNWQNVRALYVKSTMGKPQRLY</sequence>
<dbReference type="PANTHER" id="PTHR46512:SF10">
    <property type="entry name" value="FK506-BINDING PROTEIN-LIKE"/>
    <property type="match status" value="1"/>
</dbReference>
<proteinExistence type="inferred from homology"/>
<protein>
    <recommendedName>
        <fullName evidence="4">60S ribosomal protein L10a</fullName>
    </recommendedName>
</protein>
<dbReference type="InterPro" id="IPR050754">
    <property type="entry name" value="FKBP4/5/8-like"/>
</dbReference>